<evidence type="ECO:0000256" key="3">
    <source>
        <dbReference type="ARBA" id="ARBA00022737"/>
    </source>
</evidence>
<evidence type="ECO:0000259" key="6">
    <source>
        <dbReference type="PROSITE" id="PS50097"/>
    </source>
</evidence>
<dbReference type="Gene3D" id="2.120.10.80">
    <property type="entry name" value="Kelch-type beta propeller"/>
    <property type="match status" value="2"/>
</dbReference>
<accession>A0A9P0JXI2</accession>
<dbReference type="SMART" id="SM00875">
    <property type="entry name" value="BACK"/>
    <property type="match status" value="1"/>
</dbReference>
<dbReference type="Gene3D" id="1.25.40.420">
    <property type="match status" value="1"/>
</dbReference>
<evidence type="ECO:0000256" key="1">
    <source>
        <dbReference type="ARBA" id="ARBA00013699"/>
    </source>
</evidence>
<dbReference type="FunFam" id="1.25.40.420:FF:000001">
    <property type="entry name" value="Kelch-like family member 12"/>
    <property type="match status" value="1"/>
</dbReference>
<evidence type="ECO:0000313" key="7">
    <source>
        <dbReference type="EMBL" id="CAH1959920.1"/>
    </source>
</evidence>
<feature type="region of interest" description="Disordered" evidence="5">
    <location>
        <begin position="625"/>
        <end position="650"/>
    </location>
</feature>
<organism evidence="7 8">
    <name type="scientific">Acanthoscelides obtectus</name>
    <name type="common">Bean weevil</name>
    <name type="synonym">Bruchus obtectus</name>
    <dbReference type="NCBI Taxonomy" id="200917"/>
    <lineage>
        <taxon>Eukaryota</taxon>
        <taxon>Metazoa</taxon>
        <taxon>Ecdysozoa</taxon>
        <taxon>Arthropoda</taxon>
        <taxon>Hexapoda</taxon>
        <taxon>Insecta</taxon>
        <taxon>Pterygota</taxon>
        <taxon>Neoptera</taxon>
        <taxon>Endopterygota</taxon>
        <taxon>Coleoptera</taxon>
        <taxon>Polyphaga</taxon>
        <taxon>Cucujiformia</taxon>
        <taxon>Chrysomeloidea</taxon>
        <taxon>Chrysomelidae</taxon>
        <taxon>Bruchinae</taxon>
        <taxon>Bruchini</taxon>
        <taxon>Acanthoscelides</taxon>
    </lineage>
</organism>
<evidence type="ECO:0000256" key="2">
    <source>
        <dbReference type="ARBA" id="ARBA00022441"/>
    </source>
</evidence>
<evidence type="ECO:0000256" key="4">
    <source>
        <dbReference type="ARBA" id="ARBA00043912"/>
    </source>
</evidence>
<comment type="function">
    <text evidence="4">Probable substrate-specific adapter of an E3 ubiquitin-protein ligase complex which mediates the ubiquitination and subsequent proteasomal degradation of target proteins. May have a role in synapse differentiation and growth.</text>
</comment>
<dbReference type="Gene3D" id="3.30.710.10">
    <property type="entry name" value="Potassium Channel Kv1.1, Chain A"/>
    <property type="match status" value="1"/>
</dbReference>
<dbReference type="PIRSF" id="PIRSF037037">
    <property type="entry name" value="Kelch-like_protein_gigaxonin"/>
    <property type="match status" value="1"/>
</dbReference>
<dbReference type="InterPro" id="IPR006652">
    <property type="entry name" value="Kelch_1"/>
</dbReference>
<dbReference type="OrthoDB" id="191037at2759"/>
<dbReference type="Pfam" id="PF00651">
    <property type="entry name" value="BTB"/>
    <property type="match status" value="1"/>
</dbReference>
<dbReference type="Pfam" id="PF01344">
    <property type="entry name" value="Kelch_1"/>
    <property type="match status" value="5"/>
</dbReference>
<keyword evidence="2" id="KW-0880">Kelch repeat</keyword>
<gene>
    <name evidence="7" type="ORF">ACAOBT_LOCUS3449</name>
</gene>
<dbReference type="GO" id="GO:0005737">
    <property type="term" value="C:cytoplasm"/>
    <property type="evidence" value="ECO:0007669"/>
    <property type="project" value="UniProtKB-ARBA"/>
</dbReference>
<dbReference type="InterPro" id="IPR011333">
    <property type="entry name" value="SKP1/BTB/POZ_sf"/>
</dbReference>
<dbReference type="PROSITE" id="PS50097">
    <property type="entry name" value="BTB"/>
    <property type="match status" value="1"/>
</dbReference>
<comment type="caution">
    <text evidence="7">The sequence shown here is derived from an EMBL/GenBank/DDBJ whole genome shotgun (WGS) entry which is preliminary data.</text>
</comment>
<dbReference type="SMART" id="SM00225">
    <property type="entry name" value="BTB"/>
    <property type="match status" value="1"/>
</dbReference>
<dbReference type="Proteomes" id="UP001152888">
    <property type="component" value="Unassembled WGS sequence"/>
</dbReference>
<dbReference type="SUPFAM" id="SSF117281">
    <property type="entry name" value="Kelch motif"/>
    <property type="match status" value="1"/>
</dbReference>
<reference evidence="7" key="1">
    <citation type="submission" date="2022-03" db="EMBL/GenBank/DDBJ databases">
        <authorList>
            <person name="Sayadi A."/>
        </authorList>
    </citation>
    <scope>NUCLEOTIDE SEQUENCE</scope>
</reference>
<dbReference type="GO" id="GO:0003779">
    <property type="term" value="F:actin binding"/>
    <property type="evidence" value="ECO:0007669"/>
    <property type="project" value="UniProtKB-KW"/>
</dbReference>
<dbReference type="InterPro" id="IPR017096">
    <property type="entry name" value="BTB-kelch_protein"/>
</dbReference>
<dbReference type="InterPro" id="IPR000210">
    <property type="entry name" value="BTB/POZ_dom"/>
</dbReference>
<dbReference type="PRINTS" id="PR00501">
    <property type="entry name" value="KELCHREPEAT"/>
</dbReference>
<evidence type="ECO:0000313" key="8">
    <source>
        <dbReference type="Proteomes" id="UP001152888"/>
    </source>
</evidence>
<dbReference type="SMART" id="SM00612">
    <property type="entry name" value="Kelch"/>
    <property type="match status" value="6"/>
</dbReference>
<name>A0A9P0JXI2_ACAOB</name>
<feature type="domain" description="BTB" evidence="6">
    <location>
        <begin position="66"/>
        <end position="135"/>
    </location>
</feature>
<dbReference type="SUPFAM" id="SSF54695">
    <property type="entry name" value="POZ domain"/>
    <property type="match status" value="1"/>
</dbReference>
<protein>
    <recommendedName>
        <fullName evidence="1">Kelch-like protein diablo</fullName>
    </recommendedName>
</protein>
<evidence type="ECO:0000256" key="5">
    <source>
        <dbReference type="SAM" id="MobiDB-lite"/>
    </source>
</evidence>
<dbReference type="AlphaFoldDB" id="A0A9P0JXI2"/>
<dbReference type="EMBL" id="CAKOFQ010006685">
    <property type="protein sequence ID" value="CAH1959920.1"/>
    <property type="molecule type" value="Genomic_DNA"/>
</dbReference>
<keyword evidence="8" id="KW-1185">Reference proteome</keyword>
<dbReference type="PANTHER" id="PTHR45632">
    <property type="entry name" value="LD33804P"/>
    <property type="match status" value="1"/>
</dbReference>
<dbReference type="Pfam" id="PF07707">
    <property type="entry name" value="BACK"/>
    <property type="match status" value="1"/>
</dbReference>
<dbReference type="InterPro" id="IPR011705">
    <property type="entry name" value="BACK"/>
</dbReference>
<dbReference type="PANTHER" id="PTHR45632:SF17">
    <property type="entry name" value="KELCH-LIKE PROTEIN 31"/>
    <property type="match status" value="1"/>
</dbReference>
<proteinExistence type="predicted"/>
<keyword evidence="3" id="KW-0677">Repeat</keyword>
<sequence length="650" mass="73740">MEFTMKLRKVSSSTKSEETLAAASKIARKRKKSNLACRTCVCTSSQLGVFDFPPVWKELRVNAQLCDGIVKCDDGSEFKIHRAILAAVSPYFKALFTNSINRTQEEATEARVNVTGDIFQSFLDFAYTGTCTITKNNVKHLLQYADQYEILDVVQLCCAFLINDLSPTNCLETLKFASQYFCNELMHKGRLYIRHNFAKLMKESYEFYKISAPHLEDILKDDELNVKNEEAVFEAIKMWIGYSPTRRKIHLFSLLKCVRLGTLSYESVLEIATWALVEEDAQCKEYIQDVLAVMGGLGEEDDVDYINNYLFRPRIPYGVLFAVGGWSAGSPTNFLETYDCRADRWLFSVDTDSSPRAYHGLCHLNGLIYMIGGFDGNEYFNNMRCFDPVQHKWNERSCMYYPRCYVSVTTHKDQIYAMGGYNGRTRMSSVERYSPQKNQWELIAPMQMQRSDASAATVHDKIYIVGGFNGQEVMSSAEVFDIAANQWSYIPQMQSARSGVSLIAFNNTLYAMGGFNGHTRLATGEKFTPDASARWSDIAEMLTPRSNFATVILDDYIFVIGGFNDRFASGSTTINYVEYFDPKSNDWYDAASMNVSRSALSACVLYGLPNAKDYTFLRRNTFEIGPDMAMPQNDEENTTPQLDDNGNPDL</sequence>
<dbReference type="InterPro" id="IPR015915">
    <property type="entry name" value="Kelch-typ_b-propeller"/>
</dbReference>